<dbReference type="AlphaFoldDB" id="Q8RN67"/>
<gene>
    <name evidence="1" type="primary">emm</name>
</gene>
<reference evidence="1" key="1">
    <citation type="submission" date="2002-02" db="EMBL/GenBank/DDBJ databases">
        <title>Novel emm gene of GGS.</title>
        <authorList>
            <person name="Pimtanothai N."/>
            <person name="Orataiwun P."/>
            <person name="Nunthapisud P."/>
        </authorList>
    </citation>
    <scope>NUCLEOTIDE SEQUENCE</scope>
    <source>
        <strain evidence="1">NSRT13</strain>
    </source>
</reference>
<feature type="non-terminal residue" evidence="1">
    <location>
        <position position="1"/>
    </location>
</feature>
<feature type="non-terminal residue" evidence="1">
    <location>
        <position position="57"/>
    </location>
</feature>
<protein>
    <submittedName>
        <fullName evidence="1">M protein</fullName>
    </submittedName>
</protein>
<organism evidence="1">
    <name type="scientific">Streptococcus dysgalactiae subsp. equisimilis</name>
    <name type="common">Streptococcus equisimilis</name>
    <dbReference type="NCBI Taxonomy" id="119602"/>
    <lineage>
        <taxon>Bacteria</taxon>
        <taxon>Bacillati</taxon>
        <taxon>Bacillota</taxon>
        <taxon>Bacilli</taxon>
        <taxon>Lactobacillales</taxon>
        <taxon>Streptococcaceae</taxon>
        <taxon>Streptococcus</taxon>
    </lineage>
</organism>
<sequence length="57" mass="6187">VAGQTVNADSLANVGEDLLAEVKEITDANKILEDALNRTIEEKIKSDADYKKQIGEV</sequence>
<evidence type="ECO:0000313" key="1">
    <source>
        <dbReference type="EMBL" id="AAL87725.1"/>
    </source>
</evidence>
<accession>Q8RN67</accession>
<dbReference type="EMBL" id="AF485849">
    <property type="protein sequence ID" value="AAL87725.1"/>
    <property type="molecule type" value="Genomic_DNA"/>
</dbReference>
<proteinExistence type="predicted"/>
<name>Q8RN67_STREQ</name>